<evidence type="ECO:0000313" key="2">
    <source>
        <dbReference type="Proteomes" id="UP000314294"/>
    </source>
</evidence>
<proteinExistence type="predicted"/>
<dbReference type="Proteomes" id="UP000314294">
    <property type="component" value="Unassembled WGS sequence"/>
</dbReference>
<evidence type="ECO:0000313" key="1">
    <source>
        <dbReference type="EMBL" id="TNN79633.1"/>
    </source>
</evidence>
<comment type="caution">
    <text evidence="1">The sequence shown here is derived from an EMBL/GenBank/DDBJ whole genome shotgun (WGS) entry which is preliminary data.</text>
</comment>
<keyword evidence="2" id="KW-1185">Reference proteome</keyword>
<sequence length="158" mass="17720">MSHVQISSAMPFITQNDGCKITPVTLGMPAIMCVPLFYLRCIGEQERVSYLRCQLDETETRFRAGSQNQHKSVPAVYEQHSKAPPRTVRLAAAQPTNRAEPNSYLKRAPPPTAMRVLVTGSLSPTLVHFMPTTLTMMLMKPSSTDTTMRARHVWMWTG</sequence>
<accession>A0A4Z2IR23</accession>
<name>A0A4Z2IR23_9TELE</name>
<reference evidence="1 2" key="1">
    <citation type="submission" date="2019-03" db="EMBL/GenBank/DDBJ databases">
        <title>First draft genome of Liparis tanakae, snailfish: a comprehensive survey of snailfish specific genes.</title>
        <authorList>
            <person name="Kim W."/>
            <person name="Song I."/>
            <person name="Jeong J.-H."/>
            <person name="Kim D."/>
            <person name="Kim S."/>
            <person name="Ryu S."/>
            <person name="Song J.Y."/>
            <person name="Lee S.K."/>
        </authorList>
    </citation>
    <scope>NUCLEOTIDE SEQUENCE [LARGE SCALE GENOMIC DNA]</scope>
    <source>
        <tissue evidence="1">Muscle</tissue>
    </source>
</reference>
<organism evidence="1 2">
    <name type="scientific">Liparis tanakae</name>
    <name type="common">Tanaka's snailfish</name>
    <dbReference type="NCBI Taxonomy" id="230148"/>
    <lineage>
        <taxon>Eukaryota</taxon>
        <taxon>Metazoa</taxon>
        <taxon>Chordata</taxon>
        <taxon>Craniata</taxon>
        <taxon>Vertebrata</taxon>
        <taxon>Euteleostomi</taxon>
        <taxon>Actinopterygii</taxon>
        <taxon>Neopterygii</taxon>
        <taxon>Teleostei</taxon>
        <taxon>Neoteleostei</taxon>
        <taxon>Acanthomorphata</taxon>
        <taxon>Eupercaria</taxon>
        <taxon>Perciformes</taxon>
        <taxon>Cottioidei</taxon>
        <taxon>Cottales</taxon>
        <taxon>Liparidae</taxon>
        <taxon>Liparis</taxon>
    </lineage>
</organism>
<gene>
    <name evidence="1" type="ORF">EYF80_010215</name>
</gene>
<dbReference type="AlphaFoldDB" id="A0A4Z2IR23"/>
<protein>
    <submittedName>
        <fullName evidence="1">Uncharacterized protein</fullName>
    </submittedName>
</protein>
<dbReference type="EMBL" id="SRLO01000063">
    <property type="protein sequence ID" value="TNN79633.1"/>
    <property type="molecule type" value="Genomic_DNA"/>
</dbReference>